<dbReference type="RefSeq" id="WP_270152635.1">
    <property type="nucleotide sequence ID" value="NZ_JAPNNL010000002.1"/>
</dbReference>
<name>A0ABT4S420_9ACTN</name>
<organism evidence="3 4">
    <name type="scientific">Nonomuraea corallina</name>
    <dbReference type="NCBI Taxonomy" id="2989783"/>
    <lineage>
        <taxon>Bacteria</taxon>
        <taxon>Bacillati</taxon>
        <taxon>Actinomycetota</taxon>
        <taxon>Actinomycetes</taxon>
        <taxon>Streptosporangiales</taxon>
        <taxon>Streptosporangiaceae</taxon>
        <taxon>Nonomuraea</taxon>
    </lineage>
</organism>
<comment type="caution">
    <text evidence="3">The sequence shown here is derived from an EMBL/GenBank/DDBJ whole genome shotgun (WGS) entry which is preliminary data.</text>
</comment>
<accession>A0ABT4S420</accession>
<protein>
    <recommendedName>
        <fullName evidence="2">ADP ribosyltransferase domain-containing protein</fullName>
    </recommendedName>
</protein>
<keyword evidence="4" id="KW-1185">Reference proteome</keyword>
<dbReference type="Gene3D" id="3.90.176.10">
    <property type="entry name" value="Toxin ADP-ribosyltransferase, Chain A, domain 1"/>
    <property type="match status" value="1"/>
</dbReference>
<feature type="region of interest" description="Disordered" evidence="1">
    <location>
        <begin position="226"/>
        <end position="273"/>
    </location>
</feature>
<evidence type="ECO:0000313" key="4">
    <source>
        <dbReference type="Proteomes" id="UP001144036"/>
    </source>
</evidence>
<gene>
    <name evidence="3" type="ORF">OUY22_00655</name>
</gene>
<dbReference type="Pfam" id="PF03496">
    <property type="entry name" value="ADPrib_exo_Tox"/>
    <property type="match status" value="1"/>
</dbReference>
<proteinExistence type="predicted"/>
<evidence type="ECO:0000256" key="1">
    <source>
        <dbReference type="SAM" id="MobiDB-lite"/>
    </source>
</evidence>
<reference evidence="3" key="1">
    <citation type="submission" date="2022-11" db="EMBL/GenBank/DDBJ databases">
        <title>Nonomuraea corallina sp. nov., a new species of the genus Nonomuraea isolated from sea side sediment in Thai sea.</title>
        <authorList>
            <person name="Ngamcharungchit C."/>
            <person name="Matsumoto A."/>
            <person name="Suriyachadkun C."/>
            <person name="Panbangred W."/>
            <person name="Inahashi Y."/>
            <person name="Intra B."/>
        </authorList>
    </citation>
    <scope>NUCLEOTIDE SEQUENCE</scope>
    <source>
        <strain evidence="3">MCN248</strain>
    </source>
</reference>
<dbReference type="EMBL" id="JAPNNL010000002">
    <property type="protein sequence ID" value="MDA0631911.1"/>
    <property type="molecule type" value="Genomic_DNA"/>
</dbReference>
<evidence type="ECO:0000259" key="2">
    <source>
        <dbReference type="Pfam" id="PF03496"/>
    </source>
</evidence>
<dbReference type="Proteomes" id="UP001144036">
    <property type="component" value="Unassembled WGS sequence"/>
</dbReference>
<feature type="domain" description="ADP ribosyltransferase" evidence="2">
    <location>
        <begin position="297"/>
        <end position="447"/>
    </location>
</feature>
<evidence type="ECO:0000313" key="3">
    <source>
        <dbReference type="EMBL" id="MDA0631911.1"/>
    </source>
</evidence>
<dbReference type="SUPFAM" id="SSF56399">
    <property type="entry name" value="ADP-ribosylation"/>
    <property type="match status" value="1"/>
</dbReference>
<sequence length="488" mass="52665">MVPEGVRALKAAMHTAETSLGSIGDELWELLRGAWLSPLPANKIRQVAAWAGQQGPEINRRLVLLERMELDKPELFGNGKPVMVDEALLAPGAVLPVTGGFWDRLGQQLQATFDPNLNSGDPVIELAKGAVEGVAGAGETVLKYTPNRIIFDYMGWERDAGDVARTLIAGVQDPLGFVKSAVDWDTWVSNPDRAFGRLIPDILAALGSGGASTAVSGTTRAAGALGKAAKSVIRPKPSTSGSRPTERLSAEDGTPGASKSKPTVAGANPLDNALRHTSNAEGRAWARDNMPLPDLLPNEFHALAFYGGNGHKGINRFLRAKATDPGIAWSPAVTDQIAAMDRGIARSTRLPSDIVLHRGVGKGYLEALNVDTKSAREMEALEGRVITEAGYMSVSVGRRAGFDGDLRMMFRVPKGHEAINMFPITKLHNEREILLRRDTSYIVRAVYRKDGQWYMEADVVPKGWTKPPDWQAKPSMDADVGWKGPIDD</sequence>
<dbReference type="InterPro" id="IPR003540">
    <property type="entry name" value="ADP-ribosyltransferase"/>
</dbReference>
<dbReference type="PROSITE" id="PS51996">
    <property type="entry name" value="TR_MART"/>
    <property type="match status" value="1"/>
</dbReference>